<proteinExistence type="predicted"/>
<dbReference type="AlphaFoldDB" id="A0A2R4TD11"/>
<accession>A0A2R4TD11</accession>
<sequence>MTDARTKRTQSFWTRKRLTKIDTSVLAGGVYKPVDTWALSHQFPSTGDGTDPALWLASITRTGHTGTGDVSMPAVTFQGLTLPNRVEGATTGRPSRCP</sequence>
<protein>
    <submittedName>
        <fullName evidence="1">Uncharacterized protein</fullName>
    </submittedName>
</protein>
<dbReference type="EMBL" id="CP026304">
    <property type="protein sequence ID" value="AVZ76993.1"/>
    <property type="molecule type" value="Genomic_DNA"/>
</dbReference>
<evidence type="ECO:0000313" key="2">
    <source>
        <dbReference type="Proteomes" id="UP000244201"/>
    </source>
</evidence>
<dbReference type="Proteomes" id="UP000244201">
    <property type="component" value="Chromosome"/>
</dbReference>
<gene>
    <name evidence="1" type="ORF">SLUN_37275</name>
</gene>
<name>A0A2R4TD11_9ACTN</name>
<reference evidence="1 2" key="1">
    <citation type="submission" date="2018-01" db="EMBL/GenBank/DDBJ databases">
        <title>Complete genome sequence of Streptomyces lunaelactis MM109T, a Ferroverdin A producer isolated from cave moonmilk deposits.</title>
        <authorList>
            <person name="Naome A."/>
            <person name="Martinet L."/>
            <person name="Maciejewska M."/>
            <person name="Anderssen S."/>
            <person name="Adam D."/>
            <person name="Tenconi E."/>
            <person name="Deflandre B."/>
            <person name="Arguelles-Arias A."/>
            <person name="Calusinska M."/>
            <person name="Copieters W."/>
            <person name="Karim L."/>
            <person name="Hanikenne M."/>
            <person name="Baurain D."/>
            <person name="van Wezel G."/>
            <person name="Smargiasso N."/>
            <person name="de Pauw E."/>
            <person name="Delfosse P."/>
            <person name="Rigali S."/>
        </authorList>
    </citation>
    <scope>NUCLEOTIDE SEQUENCE [LARGE SCALE GENOMIC DNA]</scope>
    <source>
        <strain evidence="1 2">MM109</strain>
    </source>
</reference>
<keyword evidence="2" id="KW-1185">Reference proteome</keyword>
<organism evidence="1 2">
    <name type="scientific">Streptomyces lunaelactis</name>
    <dbReference type="NCBI Taxonomy" id="1535768"/>
    <lineage>
        <taxon>Bacteria</taxon>
        <taxon>Bacillati</taxon>
        <taxon>Actinomycetota</taxon>
        <taxon>Actinomycetes</taxon>
        <taxon>Kitasatosporales</taxon>
        <taxon>Streptomycetaceae</taxon>
        <taxon>Streptomyces</taxon>
    </lineage>
</organism>
<evidence type="ECO:0000313" key="1">
    <source>
        <dbReference type="EMBL" id="AVZ76993.1"/>
    </source>
</evidence>
<dbReference type="OrthoDB" id="291011at2"/>
<dbReference type="KEGG" id="slk:SLUN_37275"/>